<feature type="region of interest" description="Disordered" evidence="3">
    <location>
        <begin position="321"/>
        <end position="374"/>
    </location>
</feature>
<dbReference type="InterPro" id="IPR017919">
    <property type="entry name" value="TFIIE/TFIIEa_HTH"/>
</dbReference>
<dbReference type="Proteomes" id="UP000696485">
    <property type="component" value="Unassembled WGS sequence"/>
</dbReference>
<keyword evidence="6" id="KW-1185">Reference proteome</keyword>
<dbReference type="PANTHER" id="PTHR13097">
    <property type="entry name" value="TRANSCRIPTION INITIATION FACTOR IIE, ALPHA SUBUNIT"/>
    <property type="match status" value="1"/>
</dbReference>
<feature type="domain" description="HTH TFE/IIEalpha-type" evidence="4">
    <location>
        <begin position="12"/>
        <end position="103"/>
    </location>
</feature>
<dbReference type="SUPFAM" id="SSF57783">
    <property type="entry name" value="Zinc beta-ribbon"/>
    <property type="match status" value="1"/>
</dbReference>
<dbReference type="Pfam" id="PF11521">
    <property type="entry name" value="TFIIE-A_C"/>
    <property type="match status" value="1"/>
</dbReference>
<dbReference type="InterPro" id="IPR021600">
    <property type="entry name" value="TFIIE_asu_C"/>
</dbReference>
<evidence type="ECO:0000259" key="4">
    <source>
        <dbReference type="PROSITE" id="PS51344"/>
    </source>
</evidence>
<evidence type="ECO:0000313" key="6">
    <source>
        <dbReference type="Proteomes" id="UP000696485"/>
    </source>
</evidence>
<organism evidence="5 6">
    <name type="scientific">Podila minutissima</name>
    <dbReference type="NCBI Taxonomy" id="64525"/>
    <lineage>
        <taxon>Eukaryota</taxon>
        <taxon>Fungi</taxon>
        <taxon>Fungi incertae sedis</taxon>
        <taxon>Mucoromycota</taxon>
        <taxon>Mortierellomycotina</taxon>
        <taxon>Mortierellomycetes</taxon>
        <taxon>Mortierellales</taxon>
        <taxon>Mortierellaceae</taxon>
        <taxon>Podila</taxon>
    </lineage>
</organism>
<protein>
    <recommendedName>
        <fullName evidence="4">HTH TFE/IIEalpha-type domain-containing protein</fullName>
    </recommendedName>
</protein>
<feature type="compositionally biased region" description="Basic and acidic residues" evidence="3">
    <location>
        <begin position="337"/>
        <end position="357"/>
    </location>
</feature>
<gene>
    <name evidence="5" type="ORF">BG006_006327</name>
</gene>
<dbReference type="GO" id="GO:0005673">
    <property type="term" value="C:transcription factor TFIIE complex"/>
    <property type="evidence" value="ECO:0007669"/>
    <property type="project" value="TreeGrafter"/>
</dbReference>
<feature type="compositionally biased region" description="Acidic residues" evidence="3">
    <location>
        <begin position="159"/>
        <end position="168"/>
    </location>
</feature>
<dbReference type="Pfam" id="PF02002">
    <property type="entry name" value="TFIIE_alpha"/>
    <property type="match status" value="1"/>
</dbReference>
<dbReference type="EMBL" id="JAAAUY010000374">
    <property type="protein sequence ID" value="KAF9330725.1"/>
    <property type="molecule type" value="Genomic_DNA"/>
</dbReference>
<evidence type="ECO:0000256" key="1">
    <source>
        <dbReference type="ARBA" id="ARBA00023015"/>
    </source>
</evidence>
<feature type="region of interest" description="Disordered" evidence="3">
    <location>
        <begin position="156"/>
        <end position="181"/>
    </location>
</feature>
<dbReference type="PROSITE" id="PS51344">
    <property type="entry name" value="HTH_TFE_IIE"/>
    <property type="match status" value="1"/>
</dbReference>
<comment type="caution">
    <text evidence="5">The sequence shown here is derived from an EMBL/GenBank/DDBJ whole genome shotgun (WGS) entry which is preliminary data.</text>
</comment>
<dbReference type="AlphaFoldDB" id="A0A9P5SJ52"/>
<evidence type="ECO:0000256" key="2">
    <source>
        <dbReference type="ARBA" id="ARBA00023163"/>
    </source>
</evidence>
<dbReference type="InterPro" id="IPR002853">
    <property type="entry name" value="TFIIE_asu"/>
</dbReference>
<feature type="compositionally biased region" description="Basic and acidic residues" evidence="3">
    <location>
        <begin position="169"/>
        <end position="181"/>
    </location>
</feature>
<name>A0A9P5SJ52_9FUNG</name>
<dbReference type="PANTHER" id="PTHR13097:SF7">
    <property type="entry name" value="GENERAL TRANSCRIPTION FACTOR IIE SUBUNIT 1"/>
    <property type="match status" value="1"/>
</dbReference>
<proteinExistence type="predicted"/>
<reference evidence="5" key="1">
    <citation type="journal article" date="2020" name="Fungal Divers.">
        <title>Resolving the Mortierellaceae phylogeny through synthesis of multi-gene phylogenetics and phylogenomics.</title>
        <authorList>
            <person name="Vandepol N."/>
            <person name="Liber J."/>
            <person name="Desiro A."/>
            <person name="Na H."/>
            <person name="Kennedy M."/>
            <person name="Barry K."/>
            <person name="Grigoriev I.V."/>
            <person name="Miller A.N."/>
            <person name="O'Donnell K."/>
            <person name="Stajich J.E."/>
            <person name="Bonito G."/>
        </authorList>
    </citation>
    <scope>NUCLEOTIDE SEQUENCE</scope>
    <source>
        <strain evidence="5">NVP1</strain>
    </source>
</reference>
<keyword evidence="2" id="KW-0804">Transcription</keyword>
<dbReference type="InterPro" id="IPR024550">
    <property type="entry name" value="TFIIEa/SarR/Rpc3_HTH_dom"/>
</dbReference>
<accession>A0A9P5SJ52</accession>
<dbReference type="InterPro" id="IPR039997">
    <property type="entry name" value="TFE"/>
</dbReference>
<keyword evidence="1" id="KW-0805">Transcription regulation</keyword>
<evidence type="ECO:0000313" key="5">
    <source>
        <dbReference type="EMBL" id="KAF9330725.1"/>
    </source>
</evidence>
<sequence>MTTHSAEDQLVLDQLVYRVCRAFYEPRYIVVMDVINKMKQIKDEELALTLKLTKREIHKICGKLKEDRLIKDITKHEARKPDQRPIPNTYYYLDYKIFVDVVKYKIHKMGKKLDANMQQAEVESTGHRCPACGQCFTMVDIMNDLNMETGKFRCPYDSTDLEDEDPKDEDQGQEQKTKLRENTKPIVDLLKLTDNIVIEQYTESMVHKNAQSRTHDDDDLAFAADGGQQQGEIQIEFQYDNDKAAKKAKEKEAMKKRQQNAVPSWHAWSTVSGEMTALGAEAAKRDLLVDDHKADGEGEVLENDLDGDDYYKQYYENLAQEQQEESQDTLNVNGETSPKRSLDDLDDSSRKRFREDAAIPSSVSGEEVVEDEEEEAFEYPMISIGGTTVSLLDVTDEHRAQMTPEEYQVYYDACAAYQ</sequence>
<evidence type="ECO:0000256" key="3">
    <source>
        <dbReference type="SAM" id="MobiDB-lite"/>
    </source>
</evidence>
<dbReference type="GO" id="GO:0006367">
    <property type="term" value="P:transcription initiation at RNA polymerase II promoter"/>
    <property type="evidence" value="ECO:0007669"/>
    <property type="project" value="InterPro"/>
</dbReference>
<dbReference type="SMART" id="SM00531">
    <property type="entry name" value="TFIIE"/>
    <property type="match status" value="1"/>
</dbReference>